<comment type="function">
    <text evidence="6">Methylates ribosomal protein L11.</text>
</comment>
<gene>
    <name evidence="6" type="primary">prmA</name>
    <name evidence="7" type="ORF">DEH80_11105</name>
</gene>
<dbReference type="EC" id="2.1.1.-" evidence="6"/>
<evidence type="ECO:0000256" key="4">
    <source>
        <dbReference type="ARBA" id="ARBA00022679"/>
    </source>
</evidence>
<dbReference type="InterPro" id="IPR004498">
    <property type="entry name" value="Ribosomal_PrmA_MeTrfase"/>
</dbReference>
<dbReference type="Proteomes" id="UP000251800">
    <property type="component" value="Unassembled WGS sequence"/>
</dbReference>
<comment type="similarity">
    <text evidence="1 6">Belongs to the methyltransferase superfamily. PrmA family.</text>
</comment>
<evidence type="ECO:0000256" key="1">
    <source>
        <dbReference type="ARBA" id="ARBA00009741"/>
    </source>
</evidence>
<dbReference type="CDD" id="cd02440">
    <property type="entry name" value="AdoMet_MTases"/>
    <property type="match status" value="1"/>
</dbReference>
<reference evidence="7 8" key="1">
    <citation type="submission" date="2018-05" db="EMBL/GenBank/DDBJ databases">
        <title>Abyssibacter profundi OUC007T gen. nov., sp. nov, a marine bacterium isolated from seawater of the Mariana Trench.</title>
        <authorList>
            <person name="Zhou S."/>
        </authorList>
    </citation>
    <scope>NUCLEOTIDE SEQUENCE [LARGE SCALE GENOMIC DNA]</scope>
    <source>
        <strain evidence="7 8">OUC007</strain>
    </source>
</reference>
<dbReference type="PIRSF" id="PIRSF000401">
    <property type="entry name" value="RPL11_MTase"/>
    <property type="match status" value="1"/>
</dbReference>
<dbReference type="GO" id="GO:0005840">
    <property type="term" value="C:ribosome"/>
    <property type="evidence" value="ECO:0007669"/>
    <property type="project" value="UniProtKB-KW"/>
</dbReference>
<comment type="caution">
    <text evidence="7">The sequence shown here is derived from an EMBL/GenBank/DDBJ whole genome shotgun (WGS) entry which is preliminary data.</text>
</comment>
<keyword evidence="5 6" id="KW-0949">S-adenosyl-L-methionine</keyword>
<keyword evidence="7" id="KW-0687">Ribonucleoprotein</keyword>
<keyword evidence="2 6" id="KW-0963">Cytoplasm</keyword>
<evidence type="ECO:0000256" key="3">
    <source>
        <dbReference type="ARBA" id="ARBA00022603"/>
    </source>
</evidence>
<dbReference type="NCBIfam" id="TIGR00406">
    <property type="entry name" value="prmA"/>
    <property type="match status" value="1"/>
</dbReference>
<dbReference type="EMBL" id="QEQK01000009">
    <property type="protein sequence ID" value="PWN55646.1"/>
    <property type="molecule type" value="Genomic_DNA"/>
</dbReference>
<protein>
    <recommendedName>
        <fullName evidence="6">Ribosomal protein L11 methyltransferase</fullName>
        <shortName evidence="6">L11 Mtase</shortName>
        <ecNumber evidence="6">2.1.1.-</ecNumber>
    </recommendedName>
</protein>
<dbReference type="Pfam" id="PF06325">
    <property type="entry name" value="PrmA"/>
    <property type="match status" value="1"/>
</dbReference>
<organism evidence="7 8">
    <name type="scientific">Abyssibacter profundi</name>
    <dbReference type="NCBI Taxonomy" id="2182787"/>
    <lineage>
        <taxon>Bacteria</taxon>
        <taxon>Pseudomonadati</taxon>
        <taxon>Pseudomonadota</taxon>
        <taxon>Gammaproteobacteria</taxon>
        <taxon>Chromatiales</taxon>
        <taxon>Oceanococcaceae</taxon>
        <taxon>Abyssibacter</taxon>
    </lineage>
</organism>
<evidence type="ECO:0000313" key="7">
    <source>
        <dbReference type="EMBL" id="PWN55646.1"/>
    </source>
</evidence>
<keyword evidence="8" id="KW-1185">Reference proteome</keyword>
<sequence length="294" mass="31087">MQTAQAGWLEVTATGANPEALEDALLEAGALAVTLTDAADVPILEPELGTHPTWPNTCVTGLFAADADEAAVLAAVQATIPETEMGPWTASRLEDREWVRAWMDHYHPMQFGDRLWICPTGHEAEMPSDAVTIHLDPGLAFGTGTHPTTSLCLQWLDGMDCQGRDVLDMGCGSGVLAVAAARLGAAHVDGVDIDPQAVRATQENAQRNGVNLRACLPDAQPDGDYDIVLANILAAPLMVMAPALIGRLRAGGHIVLAGLLETQADEVIAAYAPLIRLRIGAVQDGWARLQGQLD</sequence>
<name>A0A363UJP8_9GAMM</name>
<dbReference type="GO" id="GO:0032259">
    <property type="term" value="P:methylation"/>
    <property type="evidence" value="ECO:0007669"/>
    <property type="project" value="UniProtKB-KW"/>
</dbReference>
<dbReference type="HAMAP" id="MF_00735">
    <property type="entry name" value="Methyltr_PrmA"/>
    <property type="match status" value="1"/>
</dbReference>
<evidence type="ECO:0000256" key="2">
    <source>
        <dbReference type="ARBA" id="ARBA00022490"/>
    </source>
</evidence>
<dbReference type="AlphaFoldDB" id="A0A363UJP8"/>
<dbReference type="RefSeq" id="WP_109720570.1">
    <property type="nucleotide sequence ID" value="NZ_QEQK01000009.1"/>
</dbReference>
<keyword evidence="3 6" id="KW-0489">Methyltransferase</keyword>
<dbReference type="PANTHER" id="PTHR43648">
    <property type="entry name" value="ELECTRON TRANSFER FLAVOPROTEIN BETA SUBUNIT LYSINE METHYLTRANSFERASE"/>
    <property type="match status" value="1"/>
</dbReference>
<evidence type="ECO:0000313" key="8">
    <source>
        <dbReference type="Proteomes" id="UP000251800"/>
    </source>
</evidence>
<dbReference type="InterPro" id="IPR029063">
    <property type="entry name" value="SAM-dependent_MTases_sf"/>
</dbReference>
<evidence type="ECO:0000256" key="6">
    <source>
        <dbReference type="HAMAP-Rule" id="MF_00735"/>
    </source>
</evidence>
<dbReference type="Gene3D" id="3.40.50.150">
    <property type="entry name" value="Vaccinia Virus protein VP39"/>
    <property type="match status" value="1"/>
</dbReference>
<feature type="binding site" evidence="6">
    <location>
        <position position="231"/>
    </location>
    <ligand>
        <name>S-adenosyl-L-methionine</name>
        <dbReference type="ChEBI" id="CHEBI:59789"/>
    </ligand>
</feature>
<feature type="binding site" evidence="6">
    <location>
        <position position="170"/>
    </location>
    <ligand>
        <name>S-adenosyl-L-methionine</name>
        <dbReference type="ChEBI" id="CHEBI:59789"/>
    </ligand>
</feature>
<comment type="subcellular location">
    <subcellularLocation>
        <location evidence="6">Cytoplasm</location>
    </subcellularLocation>
</comment>
<dbReference type="SUPFAM" id="SSF53335">
    <property type="entry name" value="S-adenosyl-L-methionine-dependent methyltransferases"/>
    <property type="match status" value="1"/>
</dbReference>
<keyword evidence="4 6" id="KW-0808">Transferase</keyword>
<dbReference type="InterPro" id="IPR050078">
    <property type="entry name" value="Ribosomal_L11_MeTrfase_PrmA"/>
</dbReference>
<evidence type="ECO:0000256" key="5">
    <source>
        <dbReference type="ARBA" id="ARBA00022691"/>
    </source>
</evidence>
<dbReference type="GO" id="GO:0005829">
    <property type="term" value="C:cytosol"/>
    <property type="evidence" value="ECO:0007669"/>
    <property type="project" value="TreeGrafter"/>
</dbReference>
<comment type="catalytic activity">
    <reaction evidence="6">
        <text>L-lysyl-[protein] + 3 S-adenosyl-L-methionine = N(6),N(6),N(6)-trimethyl-L-lysyl-[protein] + 3 S-adenosyl-L-homocysteine + 3 H(+)</text>
        <dbReference type="Rhea" id="RHEA:54192"/>
        <dbReference type="Rhea" id="RHEA-COMP:9752"/>
        <dbReference type="Rhea" id="RHEA-COMP:13826"/>
        <dbReference type="ChEBI" id="CHEBI:15378"/>
        <dbReference type="ChEBI" id="CHEBI:29969"/>
        <dbReference type="ChEBI" id="CHEBI:57856"/>
        <dbReference type="ChEBI" id="CHEBI:59789"/>
        <dbReference type="ChEBI" id="CHEBI:61961"/>
    </reaction>
</comment>
<feature type="binding site" evidence="6">
    <location>
        <position position="149"/>
    </location>
    <ligand>
        <name>S-adenosyl-L-methionine</name>
        <dbReference type="ChEBI" id="CHEBI:59789"/>
    </ligand>
</feature>
<accession>A0A363UJP8</accession>
<keyword evidence="7" id="KW-0689">Ribosomal protein</keyword>
<proteinExistence type="inferred from homology"/>
<dbReference type="PANTHER" id="PTHR43648:SF1">
    <property type="entry name" value="ELECTRON TRANSFER FLAVOPROTEIN BETA SUBUNIT LYSINE METHYLTRANSFERASE"/>
    <property type="match status" value="1"/>
</dbReference>
<dbReference type="OrthoDB" id="9785995at2"/>
<feature type="binding site" evidence="6">
    <location>
        <position position="192"/>
    </location>
    <ligand>
        <name>S-adenosyl-L-methionine</name>
        <dbReference type="ChEBI" id="CHEBI:59789"/>
    </ligand>
</feature>
<dbReference type="GO" id="GO:0016279">
    <property type="term" value="F:protein-lysine N-methyltransferase activity"/>
    <property type="evidence" value="ECO:0007669"/>
    <property type="project" value="TreeGrafter"/>
</dbReference>